<reference evidence="1" key="1">
    <citation type="journal article" date="2020" name="mSystems">
        <title>Genome- and Community-Level Interaction Insights into Carbon Utilization and Element Cycling Functions of Hydrothermarchaeota in Hydrothermal Sediment.</title>
        <authorList>
            <person name="Zhou Z."/>
            <person name="Liu Y."/>
            <person name="Xu W."/>
            <person name="Pan J."/>
            <person name="Luo Z.H."/>
            <person name="Li M."/>
        </authorList>
    </citation>
    <scope>NUCLEOTIDE SEQUENCE [LARGE SCALE GENOMIC DNA]</scope>
    <source>
        <strain evidence="1">SpSt-374</strain>
    </source>
</reference>
<name>A0A7C3VLP5_9CYAN</name>
<organism evidence="1">
    <name type="scientific">Planktothricoides sp. SpSt-374</name>
    <dbReference type="NCBI Taxonomy" id="2282167"/>
    <lineage>
        <taxon>Bacteria</taxon>
        <taxon>Bacillati</taxon>
        <taxon>Cyanobacteriota</taxon>
        <taxon>Cyanophyceae</taxon>
        <taxon>Oscillatoriophycideae</taxon>
        <taxon>Oscillatoriales</taxon>
        <taxon>Oscillatoriaceae</taxon>
        <taxon>Planktothricoides</taxon>
    </lineage>
</organism>
<gene>
    <name evidence="1" type="ORF">ENR15_09360</name>
</gene>
<protein>
    <submittedName>
        <fullName evidence="1">Uncharacterized protein</fullName>
    </submittedName>
</protein>
<proteinExistence type="predicted"/>
<accession>A0A7C3VLP5</accession>
<evidence type="ECO:0000313" key="1">
    <source>
        <dbReference type="EMBL" id="HGG00838.1"/>
    </source>
</evidence>
<sequence length="162" mass="18534">MTITKAFAILSPVPEVHLLSGLETCDLQGQVAFGSNAWELFRQVDEMRRGQEVEVFIYPTMADSQKPLQMKATWHALYVCHILSRRGRYPGDKRFRPESAVHDKPDWAIFWEICELTQLPEAEQIPLGDFRGWDKKTDYALRSVPTVPVLVKYPLSSGKSLI</sequence>
<dbReference type="AlphaFoldDB" id="A0A7C3VLP5"/>
<dbReference type="EMBL" id="DSPX01000093">
    <property type="protein sequence ID" value="HGG00838.1"/>
    <property type="molecule type" value="Genomic_DNA"/>
</dbReference>
<comment type="caution">
    <text evidence="1">The sequence shown here is derived from an EMBL/GenBank/DDBJ whole genome shotgun (WGS) entry which is preliminary data.</text>
</comment>